<keyword evidence="3" id="KW-1185">Reference proteome</keyword>
<protein>
    <recommendedName>
        <fullName evidence="1">Enoyl reductase (ER) domain-containing protein</fullName>
    </recommendedName>
</protein>
<dbReference type="Gene3D" id="3.90.180.10">
    <property type="entry name" value="Medium-chain alcohol dehydrogenases, catalytic domain"/>
    <property type="match status" value="1"/>
</dbReference>
<accession>A0A0L0FJS8</accession>
<dbReference type="STRING" id="667725.A0A0L0FJS8"/>
<evidence type="ECO:0000313" key="3">
    <source>
        <dbReference type="Proteomes" id="UP000054560"/>
    </source>
</evidence>
<proteinExistence type="predicted"/>
<dbReference type="SMART" id="SM00829">
    <property type="entry name" value="PKS_ER"/>
    <property type="match status" value="1"/>
</dbReference>
<evidence type="ECO:0000313" key="2">
    <source>
        <dbReference type="EMBL" id="KNC77032.1"/>
    </source>
</evidence>
<dbReference type="Pfam" id="PF08240">
    <property type="entry name" value="ADH_N"/>
    <property type="match status" value="1"/>
</dbReference>
<dbReference type="GeneID" id="25910999"/>
<dbReference type="EMBL" id="KQ242865">
    <property type="protein sequence ID" value="KNC77032.1"/>
    <property type="molecule type" value="Genomic_DNA"/>
</dbReference>
<dbReference type="CDD" id="cd05289">
    <property type="entry name" value="MDR_like_2"/>
    <property type="match status" value="1"/>
</dbReference>
<name>A0A0L0FJS8_9EUKA</name>
<dbReference type="SUPFAM" id="SSF51735">
    <property type="entry name" value="NAD(P)-binding Rossmann-fold domains"/>
    <property type="match status" value="1"/>
</dbReference>
<dbReference type="eggNOG" id="KOG1198">
    <property type="taxonomic scope" value="Eukaryota"/>
</dbReference>
<dbReference type="RefSeq" id="XP_014150934.1">
    <property type="nucleotide sequence ID" value="XM_014295459.1"/>
</dbReference>
<dbReference type="InterPro" id="IPR052733">
    <property type="entry name" value="Chloroplast_QOR"/>
</dbReference>
<dbReference type="AlphaFoldDB" id="A0A0L0FJS8"/>
<dbReference type="OrthoDB" id="201656at2759"/>
<gene>
    <name evidence="2" type="ORF">SARC_10495</name>
</gene>
<reference evidence="2 3" key="1">
    <citation type="submission" date="2011-02" db="EMBL/GenBank/DDBJ databases">
        <title>The Genome Sequence of Sphaeroforma arctica JP610.</title>
        <authorList>
            <consortium name="The Broad Institute Genome Sequencing Platform"/>
            <person name="Russ C."/>
            <person name="Cuomo C."/>
            <person name="Young S.K."/>
            <person name="Zeng Q."/>
            <person name="Gargeya S."/>
            <person name="Alvarado L."/>
            <person name="Berlin A."/>
            <person name="Chapman S.B."/>
            <person name="Chen Z."/>
            <person name="Freedman E."/>
            <person name="Gellesch M."/>
            <person name="Goldberg J."/>
            <person name="Griggs A."/>
            <person name="Gujja S."/>
            <person name="Heilman E."/>
            <person name="Heiman D."/>
            <person name="Howarth C."/>
            <person name="Mehta T."/>
            <person name="Neiman D."/>
            <person name="Pearson M."/>
            <person name="Roberts A."/>
            <person name="Saif S."/>
            <person name="Shea T."/>
            <person name="Shenoy N."/>
            <person name="Sisk P."/>
            <person name="Stolte C."/>
            <person name="Sykes S."/>
            <person name="White J."/>
            <person name="Yandava C."/>
            <person name="Burger G."/>
            <person name="Gray M.W."/>
            <person name="Holland P.W.H."/>
            <person name="King N."/>
            <person name="Lang F.B.F."/>
            <person name="Roger A.J."/>
            <person name="Ruiz-Trillo I."/>
            <person name="Haas B."/>
            <person name="Nusbaum C."/>
            <person name="Birren B."/>
        </authorList>
    </citation>
    <scope>NUCLEOTIDE SEQUENCE [LARGE SCALE GENOMIC DNA]</scope>
    <source>
        <strain evidence="2 3">JP610</strain>
    </source>
</reference>
<dbReference type="SUPFAM" id="SSF50129">
    <property type="entry name" value="GroES-like"/>
    <property type="match status" value="1"/>
</dbReference>
<dbReference type="InterPro" id="IPR013154">
    <property type="entry name" value="ADH-like_N"/>
</dbReference>
<dbReference type="PANTHER" id="PTHR44013">
    <property type="entry name" value="ZINC-TYPE ALCOHOL DEHYDROGENASE-LIKE PROTEIN C16A3.02C"/>
    <property type="match status" value="1"/>
</dbReference>
<evidence type="ECO:0000259" key="1">
    <source>
        <dbReference type="SMART" id="SM00829"/>
    </source>
</evidence>
<dbReference type="InterPro" id="IPR011032">
    <property type="entry name" value="GroES-like_sf"/>
</dbReference>
<sequence>MQTPLHDLVIPQVCKAAFYEKTRAPADVDSVQFLDVPVIQPLEGQVIVKMRYSSLNPVDWKLMSGAPPGWGHDLPFVLGYDVAGTVVALGEGVTHLRVGHEVFGVNWGDGSHKVEGGPSGGCFKEYATMSAKVLSLRPPELWAVKAAAVSLAGTTAYQAVAQHMDVKKKDKVLILGGSGAVGQLAIQMAKELGAWVATTCSSRTADFVKKIAQPDLIIDYNEQNWYKMQELDNLDSIFATFGDITTFQHAEYKLKDEGRYVSNSDCDAPVALIPKDKHLKYHAFFCLSNNTEHQDVLANLIVGGKLNQVICEEFPFTEAGVKCIIEKQLSNTSMGKNVIKFD</sequence>
<organism evidence="2 3">
    <name type="scientific">Sphaeroforma arctica JP610</name>
    <dbReference type="NCBI Taxonomy" id="667725"/>
    <lineage>
        <taxon>Eukaryota</taxon>
        <taxon>Ichthyosporea</taxon>
        <taxon>Ichthyophonida</taxon>
        <taxon>Sphaeroforma</taxon>
    </lineage>
</organism>
<dbReference type="Gene3D" id="3.40.50.720">
    <property type="entry name" value="NAD(P)-binding Rossmann-like Domain"/>
    <property type="match status" value="1"/>
</dbReference>
<dbReference type="PANTHER" id="PTHR44013:SF1">
    <property type="entry name" value="ZINC-TYPE ALCOHOL DEHYDROGENASE-LIKE PROTEIN C16A3.02C"/>
    <property type="match status" value="1"/>
</dbReference>
<dbReference type="InterPro" id="IPR036291">
    <property type="entry name" value="NAD(P)-bd_dom_sf"/>
</dbReference>
<dbReference type="Proteomes" id="UP000054560">
    <property type="component" value="Unassembled WGS sequence"/>
</dbReference>
<feature type="domain" description="Enoyl reductase (ER)" evidence="1">
    <location>
        <begin position="26"/>
        <end position="339"/>
    </location>
</feature>
<dbReference type="InterPro" id="IPR020843">
    <property type="entry name" value="ER"/>
</dbReference>
<dbReference type="GO" id="GO:0016491">
    <property type="term" value="F:oxidoreductase activity"/>
    <property type="evidence" value="ECO:0007669"/>
    <property type="project" value="InterPro"/>
</dbReference>